<name>I3Y7T4_THIV6</name>
<evidence type="ECO:0000313" key="2">
    <source>
        <dbReference type="EMBL" id="AFL73052.1"/>
    </source>
</evidence>
<feature type="signal peptide" evidence="1">
    <location>
        <begin position="1"/>
        <end position="25"/>
    </location>
</feature>
<dbReference type="STRING" id="765911.Thivi_1021"/>
<keyword evidence="1" id="KW-0732">Signal</keyword>
<dbReference type="InterPro" id="IPR029052">
    <property type="entry name" value="Metallo-depent_PP-like"/>
</dbReference>
<gene>
    <name evidence="2" type="ordered locus">Thivi_1021</name>
</gene>
<accession>I3Y7T4</accession>
<evidence type="ECO:0000313" key="3">
    <source>
        <dbReference type="Proteomes" id="UP000006062"/>
    </source>
</evidence>
<organism evidence="2 3">
    <name type="scientific">Thiocystis violascens (strain ATCC 17096 / DSM 198 / 6111)</name>
    <name type="common">Chromatium violascens</name>
    <dbReference type="NCBI Taxonomy" id="765911"/>
    <lineage>
        <taxon>Bacteria</taxon>
        <taxon>Pseudomonadati</taxon>
        <taxon>Pseudomonadota</taxon>
        <taxon>Gammaproteobacteria</taxon>
        <taxon>Chromatiales</taxon>
        <taxon>Chromatiaceae</taxon>
        <taxon>Thiocystis</taxon>
    </lineage>
</organism>
<evidence type="ECO:0008006" key="4">
    <source>
        <dbReference type="Google" id="ProtNLM"/>
    </source>
</evidence>
<protein>
    <recommendedName>
        <fullName evidence="4">Calcineurin-like phosphoesterase domain-containing protein</fullName>
    </recommendedName>
</protein>
<dbReference type="eggNOG" id="COG1409">
    <property type="taxonomic scope" value="Bacteria"/>
</dbReference>
<feature type="chain" id="PRO_5003682956" description="Calcineurin-like phosphoesterase domain-containing protein" evidence="1">
    <location>
        <begin position="26"/>
        <end position="222"/>
    </location>
</feature>
<evidence type="ECO:0000256" key="1">
    <source>
        <dbReference type="SAM" id="SignalP"/>
    </source>
</evidence>
<dbReference type="RefSeq" id="WP_014777537.1">
    <property type="nucleotide sequence ID" value="NC_018012.1"/>
</dbReference>
<dbReference type="KEGG" id="tvi:Thivi_1021"/>
<dbReference type="AlphaFoldDB" id="I3Y7T4"/>
<dbReference type="OrthoDB" id="58809at2"/>
<dbReference type="EMBL" id="CP003154">
    <property type="protein sequence ID" value="AFL73052.1"/>
    <property type="molecule type" value="Genomic_DNA"/>
</dbReference>
<reference evidence="2 3" key="1">
    <citation type="submission" date="2012-06" db="EMBL/GenBank/DDBJ databases">
        <title>Complete sequence of Thiocystis violascens DSM 198.</title>
        <authorList>
            <consortium name="US DOE Joint Genome Institute"/>
            <person name="Lucas S."/>
            <person name="Han J."/>
            <person name="Lapidus A."/>
            <person name="Cheng J.-F."/>
            <person name="Goodwin L."/>
            <person name="Pitluck S."/>
            <person name="Peters L."/>
            <person name="Ovchinnikova G."/>
            <person name="Teshima H."/>
            <person name="Detter J.C."/>
            <person name="Han C."/>
            <person name="Tapia R."/>
            <person name="Land M."/>
            <person name="Hauser L."/>
            <person name="Kyrpides N."/>
            <person name="Ivanova N."/>
            <person name="Pagani I."/>
            <person name="Vogl K."/>
            <person name="Liu Z."/>
            <person name="Frigaard N.-U."/>
            <person name="Bryant D."/>
            <person name="Woyke T."/>
        </authorList>
    </citation>
    <scope>NUCLEOTIDE SEQUENCE [LARGE SCALE GENOMIC DNA]</scope>
    <source>
        <strain evidence="3">ATCC 17096 / DSM 198 / 6111</strain>
    </source>
</reference>
<sequence length="222" mass="24460">MHGFSRLHHILFLVLLGCAATPASAAPLRFFATGDAPYAPAEMPQLQRLFVAAIVQWTPFLVHLGDIKSGSTPCADNGYREDDPAAMDEFKRRDKVNRAALRRAARLANERGARAMVLLFHADPFFHMNRSPRGFAATRRALVRLMAEYAGPVLLIHGDTHGFKHDRPLIDPGTGLPFPRFVRAEVPGSPVVGGIWVSVDPDADEPFAVEEVYPLSLDVLEK</sequence>
<keyword evidence="3" id="KW-1185">Reference proteome</keyword>
<dbReference type="Proteomes" id="UP000006062">
    <property type="component" value="Chromosome"/>
</dbReference>
<dbReference type="HOGENOM" id="CLU_1244874_0_0_6"/>
<proteinExistence type="predicted"/>
<dbReference type="PROSITE" id="PS51257">
    <property type="entry name" value="PROKAR_LIPOPROTEIN"/>
    <property type="match status" value="1"/>
</dbReference>
<dbReference type="SUPFAM" id="SSF56300">
    <property type="entry name" value="Metallo-dependent phosphatases"/>
    <property type="match status" value="1"/>
</dbReference>